<dbReference type="EMBL" id="CP001287">
    <property type="protein sequence ID" value="ACK65117.1"/>
    <property type="molecule type" value="Genomic_DNA"/>
</dbReference>
<dbReference type="RefSeq" id="WP_012594392.1">
    <property type="nucleotide sequence ID" value="NC_011726.1"/>
</dbReference>
<reference evidence="4" key="1">
    <citation type="journal article" date="2011" name="MBio">
        <title>Novel metabolic attributes of the genus Cyanothece, comprising a group of unicellular nitrogen-fixing Cyanobacteria.</title>
        <authorList>
            <person name="Bandyopadhyay A."/>
            <person name="Elvitigala T."/>
            <person name="Welsh E."/>
            <person name="Stockel J."/>
            <person name="Liberton M."/>
            <person name="Min H."/>
            <person name="Sherman L.A."/>
            <person name="Pakrasi H.B."/>
        </authorList>
    </citation>
    <scope>NUCLEOTIDE SEQUENCE [LARGE SCALE GENOMIC DNA]</scope>
    <source>
        <strain evidence="4">PCC 8801</strain>
    </source>
</reference>
<dbReference type="KEGG" id="cyp:PCC8801_1042"/>
<dbReference type="STRING" id="41431.PCC8801_1042"/>
<proteinExistence type="predicted"/>
<dbReference type="HOGENOM" id="CLU_145923_0_0_3"/>
<gene>
    <name evidence="3" type="ordered locus">PCC8801_1042</name>
</gene>
<feature type="compositionally biased region" description="Acidic residues" evidence="1">
    <location>
        <begin position="10"/>
        <end position="25"/>
    </location>
</feature>
<sequence length="130" mass="14685">MSEDNIQSQENEESQDNNDSEDSEIESEFVFPILEKEKRSLANELDIKREDTRSKLATILITILAVTYIAAFITMLIVILVPIDQGEEIAERYTCSKDILSLLITTQIGLIGAVLGFYFGSSRNNQTKDY</sequence>
<keyword evidence="2" id="KW-0472">Membrane</keyword>
<protein>
    <submittedName>
        <fullName evidence="3">Uncharacterized protein</fullName>
    </submittedName>
</protein>
<accession>B7K0X6</accession>
<dbReference type="AlphaFoldDB" id="B7K0X6"/>
<feature type="region of interest" description="Disordered" evidence="1">
    <location>
        <begin position="1"/>
        <end position="25"/>
    </location>
</feature>
<evidence type="ECO:0000313" key="4">
    <source>
        <dbReference type="Proteomes" id="UP000008204"/>
    </source>
</evidence>
<feature type="transmembrane region" description="Helical" evidence="2">
    <location>
        <begin position="99"/>
        <end position="120"/>
    </location>
</feature>
<evidence type="ECO:0000313" key="3">
    <source>
        <dbReference type="EMBL" id="ACK65117.1"/>
    </source>
</evidence>
<organism evidence="3 4">
    <name type="scientific">Rippkaea orientalis (strain PCC 8801 / RF-1)</name>
    <name type="common">Cyanothece sp. (strain PCC 8801)</name>
    <dbReference type="NCBI Taxonomy" id="41431"/>
    <lineage>
        <taxon>Bacteria</taxon>
        <taxon>Bacillati</taxon>
        <taxon>Cyanobacteriota</taxon>
        <taxon>Cyanophyceae</taxon>
        <taxon>Oscillatoriophycideae</taxon>
        <taxon>Chroococcales</taxon>
        <taxon>Aphanothecaceae</taxon>
        <taxon>Rippkaea</taxon>
        <taxon>Rippkaea orientalis</taxon>
    </lineage>
</organism>
<evidence type="ECO:0000256" key="1">
    <source>
        <dbReference type="SAM" id="MobiDB-lite"/>
    </source>
</evidence>
<dbReference type="Proteomes" id="UP000008204">
    <property type="component" value="Chromosome"/>
</dbReference>
<feature type="transmembrane region" description="Helical" evidence="2">
    <location>
        <begin position="56"/>
        <end position="79"/>
    </location>
</feature>
<name>B7K0X6_RIPO1</name>
<keyword evidence="2" id="KW-0812">Transmembrane</keyword>
<evidence type="ECO:0000256" key="2">
    <source>
        <dbReference type="SAM" id="Phobius"/>
    </source>
</evidence>
<keyword evidence="4" id="KW-1185">Reference proteome</keyword>
<dbReference type="eggNOG" id="ENOG503433Y">
    <property type="taxonomic scope" value="Bacteria"/>
</dbReference>
<keyword evidence="2" id="KW-1133">Transmembrane helix</keyword>
<dbReference type="OrthoDB" id="428562at2"/>